<evidence type="ECO:0000313" key="2">
    <source>
        <dbReference type="Proteomes" id="UP000831701"/>
    </source>
</evidence>
<evidence type="ECO:0000313" key="1">
    <source>
        <dbReference type="EMBL" id="KAI3366316.1"/>
    </source>
</evidence>
<dbReference type="Proteomes" id="UP000831701">
    <property type="component" value="Chromosome 10"/>
</dbReference>
<reference evidence="1" key="1">
    <citation type="submission" date="2022-04" db="EMBL/GenBank/DDBJ databases">
        <title>Jade perch genome.</title>
        <authorList>
            <person name="Chao B."/>
        </authorList>
    </citation>
    <scope>NUCLEOTIDE SEQUENCE</scope>
    <source>
        <strain evidence="1">CB-2022</strain>
    </source>
</reference>
<keyword evidence="2" id="KW-1185">Reference proteome</keyword>
<name>A0ACB8WEX4_9TELE</name>
<proteinExistence type="predicted"/>
<comment type="caution">
    <text evidence="1">The sequence shown here is derived from an EMBL/GenBank/DDBJ whole genome shotgun (WGS) entry which is preliminary data.</text>
</comment>
<sequence>MTCQSSESTETIESDRRANNTSRAVESDESRIALAMKDLRNTGWYWGSLTANEAKEILQDASEGTFLVRDSSQRDYLFTISAMTSAGPTNLRIEYKHGKFKLDSVVLVKPKLKQFDSVVHLVEHYVELSRTSDKAPSNSQPSAAPPNGTVQLLLTKPVYTATPPLQHLCLCRIAINRATQQVRDLPLPTRLKDYLMDYTFNASLRRAGDSQGPAIIRGSARSQSLQEVCLKSESLICSPVHCTAVLRTRTRTGTGSVPLMEPEHRDLLRAHRLELSGQLLVSDSIVPYLYQENILTEAQVERIESLQTDRLKTLMLLDLLPTRGPRAFPAFIQSLQDYSWIRDRLLLELQTRTGPGPVSGPGSAPGPAPGPGPVSGPDPAAGPGLSSADVRRLPDSVPDSVLLKVPSDRELSRLASLLGAEWESVLMDLGLSAEALFRCRSDHALSTRSAVLAGLVLWRRREGKNATVQRLQQSLQAAGVHPSLLHDVLM</sequence>
<organism evidence="1 2">
    <name type="scientific">Scortum barcoo</name>
    <name type="common">barcoo grunter</name>
    <dbReference type="NCBI Taxonomy" id="214431"/>
    <lineage>
        <taxon>Eukaryota</taxon>
        <taxon>Metazoa</taxon>
        <taxon>Chordata</taxon>
        <taxon>Craniata</taxon>
        <taxon>Vertebrata</taxon>
        <taxon>Euteleostomi</taxon>
        <taxon>Actinopterygii</taxon>
        <taxon>Neopterygii</taxon>
        <taxon>Teleostei</taxon>
        <taxon>Neoteleostei</taxon>
        <taxon>Acanthomorphata</taxon>
        <taxon>Eupercaria</taxon>
        <taxon>Centrarchiformes</taxon>
        <taxon>Terapontoidei</taxon>
        <taxon>Terapontidae</taxon>
        <taxon>Scortum</taxon>
    </lineage>
</organism>
<protein>
    <submittedName>
        <fullName evidence="1">Uncharacterized protein</fullName>
    </submittedName>
</protein>
<gene>
    <name evidence="1" type="ORF">L3Q82_000446</name>
</gene>
<accession>A0ACB8WEX4</accession>
<dbReference type="EMBL" id="CM041540">
    <property type="protein sequence ID" value="KAI3366316.1"/>
    <property type="molecule type" value="Genomic_DNA"/>
</dbReference>